<dbReference type="Pfam" id="PF12840">
    <property type="entry name" value="HTH_20"/>
    <property type="match status" value="1"/>
</dbReference>
<sequence>MGNATDCPKRIADEESIKTLLKTLADQECRQILQDLHQTPMSAPELVEDRNIARSTVYRKLERLNQIGLVDTRIRVDKTGAHATEYDIALQNLRIECAPNGFELVLEGHEDDSETGGEKPPTRTGSDSVPYQQL</sequence>
<evidence type="ECO:0000259" key="2">
    <source>
        <dbReference type="SMART" id="SM00418"/>
    </source>
</evidence>
<dbReference type="Gene3D" id="1.10.10.10">
    <property type="entry name" value="Winged helix-like DNA-binding domain superfamily/Winged helix DNA-binding domain"/>
    <property type="match status" value="1"/>
</dbReference>
<dbReference type="SMART" id="SM00418">
    <property type="entry name" value="HTH_ARSR"/>
    <property type="match status" value="1"/>
</dbReference>
<dbReference type="OrthoDB" id="290446at2157"/>
<dbReference type="eggNOG" id="arCOG03067">
    <property type="taxonomic scope" value="Archaea"/>
</dbReference>
<dbReference type="InterPro" id="IPR036390">
    <property type="entry name" value="WH_DNA-bd_sf"/>
</dbReference>
<name>M1XR82_NATM8</name>
<dbReference type="InterPro" id="IPR036388">
    <property type="entry name" value="WH-like_DNA-bd_sf"/>
</dbReference>
<feature type="domain" description="HTH arsR-type" evidence="2">
    <location>
        <begin position="19"/>
        <end position="92"/>
    </location>
</feature>
<proteinExistence type="predicted"/>
<dbReference type="KEGG" id="nmo:Nmlp_2555"/>
<dbReference type="CDD" id="cd00090">
    <property type="entry name" value="HTH_ARSR"/>
    <property type="match status" value="1"/>
</dbReference>
<dbReference type="HOGENOM" id="CLU_124803_2_0_2"/>
<dbReference type="AlphaFoldDB" id="M1XR82"/>
<dbReference type="InterPro" id="IPR001845">
    <property type="entry name" value="HTH_ArsR_DNA-bd_dom"/>
</dbReference>
<gene>
    <name evidence="3" type="ordered locus">Nmlp_2555</name>
</gene>
<accession>M1XR82</accession>
<feature type="region of interest" description="Disordered" evidence="1">
    <location>
        <begin position="107"/>
        <end position="134"/>
    </location>
</feature>
<dbReference type="RefSeq" id="WP_015409497.1">
    <property type="nucleotide sequence ID" value="NC_020388.1"/>
</dbReference>
<organism evidence="3 4">
    <name type="scientific">Natronomonas moolapensis (strain DSM 18674 / CECT 7526 / JCM 14361 / 8.8.11)</name>
    <dbReference type="NCBI Taxonomy" id="268739"/>
    <lineage>
        <taxon>Archaea</taxon>
        <taxon>Methanobacteriati</taxon>
        <taxon>Methanobacteriota</taxon>
        <taxon>Stenosarchaea group</taxon>
        <taxon>Halobacteria</taxon>
        <taxon>Halobacteriales</taxon>
        <taxon>Natronomonadaceae</taxon>
        <taxon>Natronomonas</taxon>
    </lineage>
</organism>
<dbReference type="GeneID" id="42101593"/>
<dbReference type="Proteomes" id="UP000011867">
    <property type="component" value="Chromosome"/>
</dbReference>
<reference evidence="3 4" key="1">
    <citation type="journal article" date="2013" name="Genome Announc.">
        <title>Genome of the haloarchaeon Natronomonas moolapensis, a neutrophilic member of a previously haloalkaliphilic genus.</title>
        <authorList>
            <person name="Dyall-Smith M.L."/>
            <person name="Pfeiffer F."/>
            <person name="Oberwinkler T."/>
            <person name="Klee K."/>
            <person name="Rampp M."/>
            <person name="Palm P."/>
            <person name="Gross K."/>
            <person name="Schuster S.C."/>
            <person name="Oesterhelt D."/>
        </authorList>
    </citation>
    <scope>NUCLEOTIDE SEQUENCE [LARGE SCALE GENOMIC DNA]</scope>
    <source>
        <strain evidence="4">DSM 18674 / JCM 14361 / 8.8.11</strain>
    </source>
</reference>
<dbReference type="EMBL" id="HF582854">
    <property type="protein sequence ID" value="CCQ36715.1"/>
    <property type="molecule type" value="Genomic_DNA"/>
</dbReference>
<evidence type="ECO:0000313" key="3">
    <source>
        <dbReference type="EMBL" id="CCQ36715.1"/>
    </source>
</evidence>
<protein>
    <submittedName>
        <fullName evidence="3">HTH domain protein</fullName>
    </submittedName>
</protein>
<dbReference type="GO" id="GO:0003700">
    <property type="term" value="F:DNA-binding transcription factor activity"/>
    <property type="evidence" value="ECO:0007669"/>
    <property type="project" value="InterPro"/>
</dbReference>
<dbReference type="InterPro" id="IPR011991">
    <property type="entry name" value="ArsR-like_HTH"/>
</dbReference>
<dbReference type="SUPFAM" id="SSF46785">
    <property type="entry name" value="Winged helix' DNA-binding domain"/>
    <property type="match status" value="1"/>
</dbReference>
<feature type="compositionally biased region" description="Polar residues" evidence="1">
    <location>
        <begin position="123"/>
        <end position="134"/>
    </location>
</feature>
<keyword evidence="4" id="KW-1185">Reference proteome</keyword>
<evidence type="ECO:0000256" key="1">
    <source>
        <dbReference type="SAM" id="MobiDB-lite"/>
    </source>
</evidence>
<evidence type="ECO:0000313" key="4">
    <source>
        <dbReference type="Proteomes" id="UP000011867"/>
    </source>
</evidence>